<keyword evidence="2" id="KW-1185">Reference proteome</keyword>
<comment type="caution">
    <text evidence="1">The sequence shown here is derived from an EMBL/GenBank/DDBJ whole genome shotgun (WGS) entry which is preliminary data.</text>
</comment>
<dbReference type="EMBL" id="QJKJ01008143">
    <property type="protein sequence ID" value="RDX80682.1"/>
    <property type="molecule type" value="Genomic_DNA"/>
</dbReference>
<dbReference type="AlphaFoldDB" id="A0A371FQZ0"/>
<sequence length="107" mass="12412">MKIEKSLKLNGFSKQSLMQITQKARDYSTIHYRFEFITTTVANQTTIPIANNLVCHWKTRHFNIKLYFLKEIYLSKGKICEVMLIATLLPLTETKTTLPMPQQCGLT</sequence>
<protein>
    <recommendedName>
        <fullName evidence="3">Copia protein</fullName>
    </recommendedName>
</protein>
<evidence type="ECO:0000313" key="2">
    <source>
        <dbReference type="Proteomes" id="UP000257109"/>
    </source>
</evidence>
<evidence type="ECO:0008006" key="3">
    <source>
        <dbReference type="Google" id="ProtNLM"/>
    </source>
</evidence>
<dbReference type="OrthoDB" id="413760at2759"/>
<reference evidence="1" key="1">
    <citation type="submission" date="2018-05" db="EMBL/GenBank/DDBJ databases">
        <title>Draft genome of Mucuna pruriens seed.</title>
        <authorList>
            <person name="Nnadi N.E."/>
            <person name="Vos R."/>
            <person name="Hasami M.H."/>
            <person name="Devisetty U.K."/>
            <person name="Aguiy J.C."/>
        </authorList>
    </citation>
    <scope>NUCLEOTIDE SEQUENCE [LARGE SCALE GENOMIC DNA]</scope>
    <source>
        <strain evidence="1">JCA_2017</strain>
    </source>
</reference>
<evidence type="ECO:0000313" key="1">
    <source>
        <dbReference type="EMBL" id="RDX80682.1"/>
    </source>
</evidence>
<accession>A0A371FQZ0</accession>
<gene>
    <name evidence="1" type="ORF">CR513_38749</name>
</gene>
<proteinExistence type="predicted"/>
<name>A0A371FQZ0_MUCPR</name>
<organism evidence="1 2">
    <name type="scientific">Mucuna pruriens</name>
    <name type="common">Velvet bean</name>
    <name type="synonym">Dolichos pruriens</name>
    <dbReference type="NCBI Taxonomy" id="157652"/>
    <lineage>
        <taxon>Eukaryota</taxon>
        <taxon>Viridiplantae</taxon>
        <taxon>Streptophyta</taxon>
        <taxon>Embryophyta</taxon>
        <taxon>Tracheophyta</taxon>
        <taxon>Spermatophyta</taxon>
        <taxon>Magnoliopsida</taxon>
        <taxon>eudicotyledons</taxon>
        <taxon>Gunneridae</taxon>
        <taxon>Pentapetalae</taxon>
        <taxon>rosids</taxon>
        <taxon>fabids</taxon>
        <taxon>Fabales</taxon>
        <taxon>Fabaceae</taxon>
        <taxon>Papilionoideae</taxon>
        <taxon>50 kb inversion clade</taxon>
        <taxon>NPAAA clade</taxon>
        <taxon>indigoferoid/millettioid clade</taxon>
        <taxon>Phaseoleae</taxon>
        <taxon>Mucuna</taxon>
    </lineage>
</organism>
<feature type="non-terminal residue" evidence="1">
    <location>
        <position position="1"/>
    </location>
</feature>
<dbReference type="Proteomes" id="UP000257109">
    <property type="component" value="Unassembled WGS sequence"/>
</dbReference>